<proteinExistence type="predicted"/>
<reference evidence="2" key="1">
    <citation type="journal article" date="2015" name="PeerJ">
        <title>First genomic representation of candidate bacterial phylum KSB3 points to enhanced environmental sensing as a trigger of wastewater bulking.</title>
        <authorList>
            <person name="Sekiguchi Y."/>
            <person name="Ohashi A."/>
            <person name="Parks D.H."/>
            <person name="Yamauchi T."/>
            <person name="Tyson G.W."/>
            <person name="Hugenholtz P."/>
        </authorList>
    </citation>
    <scope>NUCLEOTIDE SEQUENCE [LARGE SCALE GENOMIC DNA]</scope>
</reference>
<sequence>MSDPHDLSFDNRHRQGQADRKGRSFAQFRGDFDFSAEGLDVFLDHIHTHAPAGHFGHLGGGGKTGGEDELVNLPIAEFLIGTDHLHVHGLFQDLFLIQAASVVLDFDHDATGLMERPQQDMADGIFSGGGSIFRRFQTMIHGVADHMDQRIADLIDDNPIQFGFFAFGGEFDFFAGLLAQIANQTRHFLKHALDGNHPHHHGQFRQFPQQFARSGRKLDFQLRAAGMFLARAAQDSARCDKREAQARIKAKQRDFIGLKCALNGRSLPGFEMGGHGKFFQQVRRNCTVRKKSAPRLNLHRVCHPGNDARRRLHKHHTRNAGEIALTASRKTGRIQ</sequence>
<feature type="region of interest" description="Disordered" evidence="1">
    <location>
        <begin position="1"/>
        <end position="22"/>
    </location>
</feature>
<evidence type="ECO:0000313" key="2">
    <source>
        <dbReference type="EMBL" id="GAK51141.1"/>
    </source>
</evidence>
<name>A0A0S6VU95_9BACT</name>
<evidence type="ECO:0000313" key="3">
    <source>
        <dbReference type="Proteomes" id="UP000030700"/>
    </source>
</evidence>
<organism evidence="2">
    <name type="scientific">Candidatus Moduliflexus flocculans</name>
    <dbReference type="NCBI Taxonomy" id="1499966"/>
    <lineage>
        <taxon>Bacteria</taxon>
        <taxon>Candidatus Moduliflexota</taxon>
        <taxon>Candidatus Moduliflexia</taxon>
        <taxon>Candidatus Moduliflexales</taxon>
        <taxon>Candidatus Moduliflexaceae</taxon>
    </lineage>
</organism>
<evidence type="ECO:0000256" key="1">
    <source>
        <dbReference type="SAM" id="MobiDB-lite"/>
    </source>
</evidence>
<dbReference type="HOGENOM" id="CLU_828105_0_0_0"/>
<dbReference type="Proteomes" id="UP000030700">
    <property type="component" value="Unassembled WGS sequence"/>
</dbReference>
<keyword evidence="3" id="KW-1185">Reference proteome</keyword>
<dbReference type="AlphaFoldDB" id="A0A0S6VU95"/>
<accession>A0A0S6VU95</accession>
<protein>
    <submittedName>
        <fullName evidence="2">Uncharacterized protein</fullName>
    </submittedName>
</protein>
<dbReference type="EMBL" id="DF820456">
    <property type="protein sequence ID" value="GAK51141.1"/>
    <property type="molecule type" value="Genomic_DNA"/>
</dbReference>
<gene>
    <name evidence="2" type="ORF">U14_02383</name>
</gene>